<dbReference type="Gene3D" id="2.40.10.10">
    <property type="entry name" value="Trypsin-like serine proteases"/>
    <property type="match status" value="1"/>
</dbReference>
<dbReference type="InterPro" id="IPR001254">
    <property type="entry name" value="Trypsin_dom"/>
</dbReference>
<evidence type="ECO:0000313" key="4">
    <source>
        <dbReference type="EMBL" id="KAH9642611.1"/>
    </source>
</evidence>
<evidence type="ECO:0000256" key="2">
    <source>
        <dbReference type="SAM" id="MobiDB-lite"/>
    </source>
</evidence>
<dbReference type="PANTHER" id="PTHR24252:SF7">
    <property type="entry name" value="HYALIN"/>
    <property type="match status" value="1"/>
</dbReference>
<feature type="region of interest" description="Disordered" evidence="2">
    <location>
        <begin position="1"/>
        <end position="41"/>
    </location>
</feature>
<evidence type="ECO:0000313" key="5">
    <source>
        <dbReference type="Proteomes" id="UP000814243"/>
    </source>
</evidence>
<feature type="domain" description="Peptidase S1" evidence="3">
    <location>
        <begin position="68"/>
        <end position="118"/>
    </location>
</feature>
<dbReference type="InterPro" id="IPR009003">
    <property type="entry name" value="Peptidase_S1_PA"/>
</dbReference>
<dbReference type="PANTHER" id="PTHR24252">
    <property type="entry name" value="ACROSIN-RELATED"/>
    <property type="match status" value="1"/>
</dbReference>
<evidence type="ECO:0000259" key="3">
    <source>
        <dbReference type="Pfam" id="PF00089"/>
    </source>
</evidence>
<dbReference type="PROSITE" id="PS00134">
    <property type="entry name" value="TRYPSIN_HIS"/>
    <property type="match status" value="1"/>
</dbReference>
<dbReference type="EMBL" id="JACEFF010000187">
    <property type="protein sequence ID" value="KAH9642611.1"/>
    <property type="molecule type" value="Genomic_DNA"/>
</dbReference>
<reference evidence="4" key="1">
    <citation type="journal article" date="2021" name="G3 (Bethesda)">
        <title>Genome and transcriptome analysis of the beet armyworm Spodoptera exigua reveals targets for pest control. .</title>
        <authorList>
            <person name="Simon S."/>
            <person name="Breeschoten T."/>
            <person name="Jansen H.J."/>
            <person name="Dirks R.P."/>
            <person name="Schranz M.E."/>
            <person name="Ros V.I.D."/>
        </authorList>
    </citation>
    <scope>NUCLEOTIDE SEQUENCE</scope>
    <source>
        <strain evidence="4">TB_SE_WUR_2020</strain>
    </source>
</reference>
<keyword evidence="1" id="KW-1015">Disulfide bond</keyword>
<dbReference type="Pfam" id="PF00089">
    <property type="entry name" value="Trypsin"/>
    <property type="match status" value="1"/>
</dbReference>
<dbReference type="InterPro" id="IPR018114">
    <property type="entry name" value="TRYPSIN_HIS"/>
</dbReference>
<sequence length="123" mass="12833">MVCCPLPGFPEPPVPLPTTTTTTTTTTPKPTTAPPAPNSAVKISPEDFVPALPDPPICGFSNASLGRVVGGVDAALGDFPWMALLGYKSKRTGTTNWLCGGSLISSRHVLTAAHCIHNHEEDL</sequence>
<accession>A0A922MSS8</accession>
<evidence type="ECO:0000256" key="1">
    <source>
        <dbReference type="ARBA" id="ARBA00023157"/>
    </source>
</evidence>
<comment type="caution">
    <text evidence="4">The sequence shown here is derived from an EMBL/GenBank/DDBJ whole genome shotgun (WGS) entry which is preliminary data.</text>
</comment>
<organism evidence="4 5">
    <name type="scientific">Spodoptera exigua</name>
    <name type="common">Beet armyworm</name>
    <name type="synonym">Noctua fulgens</name>
    <dbReference type="NCBI Taxonomy" id="7107"/>
    <lineage>
        <taxon>Eukaryota</taxon>
        <taxon>Metazoa</taxon>
        <taxon>Ecdysozoa</taxon>
        <taxon>Arthropoda</taxon>
        <taxon>Hexapoda</taxon>
        <taxon>Insecta</taxon>
        <taxon>Pterygota</taxon>
        <taxon>Neoptera</taxon>
        <taxon>Endopterygota</taxon>
        <taxon>Lepidoptera</taxon>
        <taxon>Glossata</taxon>
        <taxon>Ditrysia</taxon>
        <taxon>Noctuoidea</taxon>
        <taxon>Noctuidae</taxon>
        <taxon>Amphipyrinae</taxon>
        <taxon>Spodoptera</taxon>
    </lineage>
</organism>
<name>A0A922MSS8_SPOEX</name>
<protein>
    <recommendedName>
        <fullName evidence="3">Peptidase S1 domain-containing protein</fullName>
    </recommendedName>
</protein>
<dbReference type="Proteomes" id="UP000814243">
    <property type="component" value="Unassembled WGS sequence"/>
</dbReference>
<gene>
    <name evidence="4" type="ORF">HF086_011204</name>
</gene>
<feature type="compositionally biased region" description="Pro residues" evidence="2">
    <location>
        <begin position="7"/>
        <end position="16"/>
    </location>
</feature>
<dbReference type="GO" id="GO:0004252">
    <property type="term" value="F:serine-type endopeptidase activity"/>
    <property type="evidence" value="ECO:0007669"/>
    <property type="project" value="InterPro"/>
</dbReference>
<feature type="compositionally biased region" description="Low complexity" evidence="2">
    <location>
        <begin position="17"/>
        <end position="30"/>
    </location>
</feature>
<dbReference type="GO" id="GO:0006508">
    <property type="term" value="P:proteolysis"/>
    <property type="evidence" value="ECO:0007669"/>
    <property type="project" value="InterPro"/>
</dbReference>
<proteinExistence type="predicted"/>
<dbReference type="AlphaFoldDB" id="A0A922MSS8"/>
<dbReference type="InterPro" id="IPR043504">
    <property type="entry name" value="Peptidase_S1_PA_chymotrypsin"/>
</dbReference>
<dbReference type="SUPFAM" id="SSF50494">
    <property type="entry name" value="Trypsin-like serine proteases"/>
    <property type="match status" value="1"/>
</dbReference>